<reference evidence="2" key="1">
    <citation type="submission" date="2011-05" db="EMBL/GenBank/DDBJ databases">
        <authorList>
            <person name="Richards S.R."/>
            <person name="Qu J."/>
            <person name="Jiang H."/>
            <person name="Jhangiani S.N."/>
            <person name="Agravi P."/>
            <person name="Goodspeed R."/>
            <person name="Gross S."/>
            <person name="Mandapat C."/>
            <person name="Jackson L."/>
            <person name="Mathew T."/>
            <person name="Pu L."/>
            <person name="Thornton R."/>
            <person name="Saada N."/>
            <person name="Wilczek-Boney K.B."/>
            <person name="Lee S."/>
            <person name="Kovar C."/>
            <person name="Wu Y."/>
            <person name="Scherer S.E."/>
            <person name="Worley K.C."/>
            <person name="Muzny D.M."/>
            <person name="Gibbs R."/>
        </authorList>
    </citation>
    <scope>NUCLEOTIDE SEQUENCE</scope>
    <source>
        <strain evidence="2">Brora</strain>
    </source>
</reference>
<reference evidence="1" key="2">
    <citation type="submission" date="2015-02" db="UniProtKB">
        <authorList>
            <consortium name="EnsemblMetazoa"/>
        </authorList>
    </citation>
    <scope>IDENTIFICATION</scope>
</reference>
<proteinExistence type="predicted"/>
<dbReference type="Proteomes" id="UP000014500">
    <property type="component" value="Unassembled WGS sequence"/>
</dbReference>
<evidence type="ECO:0000313" key="2">
    <source>
        <dbReference type="Proteomes" id="UP000014500"/>
    </source>
</evidence>
<evidence type="ECO:0000313" key="1">
    <source>
        <dbReference type="EnsemblMetazoa" id="SMAR003427-PA"/>
    </source>
</evidence>
<sequence>MDYRRFLAPPIWFLKKSQHLRVCNVSIQHASLYSLLNTLDFTLRTALIQHGYGSRQVCHCVLKFSPGFLVFLAFCVLFLSARSQLEFVRPNFECGGLEVSCLCVSPANWRHSQVILDLSSILGVLLPDFRLYSAGRHFS</sequence>
<name>T1IQV2_STRMM</name>
<keyword evidence="2" id="KW-1185">Reference proteome</keyword>
<dbReference type="EMBL" id="AFFK01018380">
    <property type="status" value="NOT_ANNOTATED_CDS"/>
    <property type="molecule type" value="Genomic_DNA"/>
</dbReference>
<dbReference type="HOGENOM" id="CLU_1850238_0_0_1"/>
<accession>T1IQV2</accession>
<dbReference type="EnsemblMetazoa" id="SMAR003427-RA">
    <property type="protein sequence ID" value="SMAR003427-PA"/>
    <property type="gene ID" value="SMAR003427"/>
</dbReference>
<dbReference type="AlphaFoldDB" id="T1IQV2"/>
<organism evidence="1 2">
    <name type="scientific">Strigamia maritima</name>
    <name type="common">European centipede</name>
    <name type="synonym">Geophilus maritimus</name>
    <dbReference type="NCBI Taxonomy" id="126957"/>
    <lineage>
        <taxon>Eukaryota</taxon>
        <taxon>Metazoa</taxon>
        <taxon>Ecdysozoa</taxon>
        <taxon>Arthropoda</taxon>
        <taxon>Myriapoda</taxon>
        <taxon>Chilopoda</taxon>
        <taxon>Pleurostigmophora</taxon>
        <taxon>Geophilomorpha</taxon>
        <taxon>Linotaeniidae</taxon>
        <taxon>Strigamia</taxon>
    </lineage>
</organism>
<protein>
    <submittedName>
        <fullName evidence="1">Uncharacterized protein</fullName>
    </submittedName>
</protein>